<evidence type="ECO:0000313" key="10">
    <source>
        <dbReference type="Proteomes" id="UP001165085"/>
    </source>
</evidence>
<dbReference type="AlphaFoldDB" id="A0A9W7BSU0"/>
<keyword evidence="5" id="KW-0735">Signal-anchor</keyword>
<keyword evidence="10" id="KW-1185">Reference proteome</keyword>
<evidence type="ECO:0000256" key="8">
    <source>
        <dbReference type="ARBA" id="ARBA00029556"/>
    </source>
</evidence>
<evidence type="ECO:0000256" key="7">
    <source>
        <dbReference type="ARBA" id="ARBA00023136"/>
    </source>
</evidence>
<dbReference type="InterPro" id="IPR007653">
    <property type="entry name" value="SPC3"/>
</dbReference>
<comment type="similarity">
    <text evidence="2">Belongs to the SPCS3 family.</text>
</comment>
<proteinExistence type="inferred from homology"/>
<comment type="caution">
    <text evidence="9">The sequence shown here is derived from an EMBL/GenBank/DDBJ whole genome shotgun (WGS) entry which is preliminary data.</text>
</comment>
<dbReference type="OrthoDB" id="10261524at2759"/>
<name>A0A9W7BSU0_9STRA</name>
<dbReference type="PANTHER" id="PTHR12804">
    <property type="entry name" value="MICROSOMAL SIGNAL PEPTIDASE 23 KD SUBUNIT SPC22/23"/>
    <property type="match status" value="1"/>
</dbReference>
<keyword evidence="7" id="KW-0472">Membrane</keyword>
<accession>A0A9W7BSU0</accession>
<keyword evidence="4" id="KW-0256">Endoplasmic reticulum</keyword>
<comment type="subcellular location">
    <subcellularLocation>
        <location evidence="1">Endoplasmic reticulum membrane</location>
        <topology evidence="1">Single-pass type II membrane protein</topology>
    </subcellularLocation>
</comment>
<evidence type="ECO:0000256" key="1">
    <source>
        <dbReference type="ARBA" id="ARBA00004648"/>
    </source>
</evidence>
<dbReference type="GO" id="GO:0005787">
    <property type="term" value="C:signal peptidase complex"/>
    <property type="evidence" value="ECO:0007669"/>
    <property type="project" value="InterPro"/>
</dbReference>
<dbReference type="EMBL" id="BRXY01000476">
    <property type="protein sequence ID" value="GMH96851.1"/>
    <property type="molecule type" value="Genomic_DNA"/>
</dbReference>
<reference evidence="10" key="1">
    <citation type="journal article" date="2023" name="Commun. Biol.">
        <title>Genome analysis of Parmales, the sister group of diatoms, reveals the evolutionary specialization of diatoms from phago-mixotrophs to photoautotrophs.</title>
        <authorList>
            <person name="Ban H."/>
            <person name="Sato S."/>
            <person name="Yoshikawa S."/>
            <person name="Yamada K."/>
            <person name="Nakamura Y."/>
            <person name="Ichinomiya M."/>
            <person name="Sato N."/>
            <person name="Blanc-Mathieu R."/>
            <person name="Endo H."/>
            <person name="Kuwata A."/>
            <person name="Ogata H."/>
        </authorList>
    </citation>
    <scope>NUCLEOTIDE SEQUENCE [LARGE SCALE GENOMIC DNA]</scope>
    <source>
        <strain evidence="10">NIES 3701</strain>
    </source>
</reference>
<evidence type="ECO:0000256" key="3">
    <source>
        <dbReference type="ARBA" id="ARBA00022692"/>
    </source>
</evidence>
<dbReference type="GO" id="GO:0006465">
    <property type="term" value="P:signal peptide processing"/>
    <property type="evidence" value="ECO:0007669"/>
    <property type="project" value="InterPro"/>
</dbReference>
<evidence type="ECO:0000313" key="9">
    <source>
        <dbReference type="EMBL" id="GMH96851.1"/>
    </source>
</evidence>
<dbReference type="GO" id="GO:0045047">
    <property type="term" value="P:protein targeting to ER"/>
    <property type="evidence" value="ECO:0007669"/>
    <property type="project" value="TreeGrafter"/>
</dbReference>
<evidence type="ECO:0000256" key="5">
    <source>
        <dbReference type="ARBA" id="ARBA00022968"/>
    </source>
</evidence>
<sequence>MHTVWVRLNAVVFFSLSVLLTLALLASFTSHPSILGDNGNPSSPLSPSIKTLKLNSLRSLRPHGSVDRALFSLDISADFNPAFHWNVKQLFVFICAEFSTPSNPLNQVVLWDKIIEAKDVDKIIDEKNSIIKYSLISQGTDLRGVDVTLKMYWDTMPITSTMSMGVGDVVGKFTLPNDYVSKAEKGKVDDKTKRRKRKD</sequence>
<gene>
    <name evidence="9" type="ORF">TrST_g13395</name>
</gene>
<dbReference type="Proteomes" id="UP001165085">
    <property type="component" value="Unassembled WGS sequence"/>
</dbReference>
<keyword evidence="6" id="KW-1133">Transmembrane helix</keyword>
<organism evidence="9 10">
    <name type="scientific">Triparma strigata</name>
    <dbReference type="NCBI Taxonomy" id="1606541"/>
    <lineage>
        <taxon>Eukaryota</taxon>
        <taxon>Sar</taxon>
        <taxon>Stramenopiles</taxon>
        <taxon>Ochrophyta</taxon>
        <taxon>Bolidophyceae</taxon>
        <taxon>Parmales</taxon>
        <taxon>Triparmaceae</taxon>
        <taxon>Triparma</taxon>
    </lineage>
</organism>
<dbReference type="PIRSF" id="PIRSF016089">
    <property type="entry name" value="SPC22"/>
    <property type="match status" value="1"/>
</dbReference>
<protein>
    <recommendedName>
        <fullName evidence="8">Signal peptidase complex subunit 3</fullName>
    </recommendedName>
</protein>
<evidence type="ECO:0000256" key="6">
    <source>
        <dbReference type="ARBA" id="ARBA00022989"/>
    </source>
</evidence>
<dbReference type="Pfam" id="PF04573">
    <property type="entry name" value="SPC22"/>
    <property type="match status" value="1"/>
</dbReference>
<dbReference type="PANTHER" id="PTHR12804:SF0">
    <property type="entry name" value="SIGNAL PEPTIDASE COMPLEX SUBUNIT 3"/>
    <property type="match status" value="1"/>
</dbReference>
<keyword evidence="3" id="KW-0812">Transmembrane</keyword>
<evidence type="ECO:0000256" key="4">
    <source>
        <dbReference type="ARBA" id="ARBA00022824"/>
    </source>
</evidence>
<evidence type="ECO:0000256" key="2">
    <source>
        <dbReference type="ARBA" id="ARBA00009289"/>
    </source>
</evidence>